<dbReference type="EMBL" id="JACGCI010000131">
    <property type="protein sequence ID" value="KAF6743999.1"/>
    <property type="molecule type" value="Genomic_DNA"/>
</dbReference>
<gene>
    <name evidence="1" type="ORF">DFP72DRAFT_792166</name>
</gene>
<sequence length="57" mass="6216">EGVQFGIGKAVTAIVDCDVSVVYNVEDRSREHITIIETVCADGTVLPPIVIFQEKKI</sequence>
<dbReference type="OrthoDB" id="3265672at2759"/>
<evidence type="ECO:0000313" key="2">
    <source>
        <dbReference type="Proteomes" id="UP000521943"/>
    </source>
</evidence>
<reference evidence="1 2" key="1">
    <citation type="submission" date="2020-07" db="EMBL/GenBank/DDBJ databases">
        <title>Comparative genomics of pyrophilous fungi reveals a link between fire events and developmental genes.</title>
        <authorList>
            <consortium name="DOE Joint Genome Institute"/>
            <person name="Steindorff A.S."/>
            <person name="Carver A."/>
            <person name="Calhoun S."/>
            <person name="Stillman K."/>
            <person name="Liu H."/>
            <person name="Lipzen A."/>
            <person name="Pangilinan J."/>
            <person name="Labutti K."/>
            <person name="Bruns T.D."/>
            <person name="Grigoriev I.V."/>
        </authorList>
    </citation>
    <scope>NUCLEOTIDE SEQUENCE [LARGE SCALE GENOMIC DNA]</scope>
    <source>
        <strain evidence="1 2">CBS 144469</strain>
    </source>
</reference>
<comment type="caution">
    <text evidence="1">The sequence shown here is derived from an EMBL/GenBank/DDBJ whole genome shotgun (WGS) entry which is preliminary data.</text>
</comment>
<dbReference type="Proteomes" id="UP000521943">
    <property type="component" value="Unassembled WGS sequence"/>
</dbReference>
<organism evidence="1 2">
    <name type="scientific">Ephemerocybe angulata</name>
    <dbReference type="NCBI Taxonomy" id="980116"/>
    <lineage>
        <taxon>Eukaryota</taxon>
        <taxon>Fungi</taxon>
        <taxon>Dikarya</taxon>
        <taxon>Basidiomycota</taxon>
        <taxon>Agaricomycotina</taxon>
        <taxon>Agaricomycetes</taxon>
        <taxon>Agaricomycetidae</taxon>
        <taxon>Agaricales</taxon>
        <taxon>Agaricineae</taxon>
        <taxon>Psathyrellaceae</taxon>
        <taxon>Ephemerocybe</taxon>
    </lineage>
</organism>
<evidence type="ECO:0000313" key="1">
    <source>
        <dbReference type="EMBL" id="KAF6743999.1"/>
    </source>
</evidence>
<protein>
    <submittedName>
        <fullName evidence="1">Uncharacterized protein</fullName>
    </submittedName>
</protein>
<feature type="non-terminal residue" evidence="1">
    <location>
        <position position="57"/>
    </location>
</feature>
<dbReference type="AlphaFoldDB" id="A0A8H6HBP3"/>
<name>A0A8H6HBP3_9AGAR</name>
<accession>A0A8H6HBP3</accession>
<feature type="non-terminal residue" evidence="1">
    <location>
        <position position="1"/>
    </location>
</feature>
<proteinExistence type="predicted"/>
<keyword evidence="2" id="KW-1185">Reference proteome</keyword>